<accession>A0A8J5MXK2</accession>
<dbReference type="EMBL" id="JAHLQT010021370">
    <property type="protein sequence ID" value="KAG7167632.1"/>
    <property type="molecule type" value="Genomic_DNA"/>
</dbReference>
<keyword evidence="3" id="KW-1185">Reference proteome</keyword>
<evidence type="ECO:0000313" key="1">
    <source>
        <dbReference type="EMBL" id="KAG7167632.1"/>
    </source>
</evidence>
<name>A0A8J5MXK2_HOMAM</name>
<protein>
    <submittedName>
        <fullName evidence="2">Uncharacterized protein</fullName>
    </submittedName>
</protein>
<dbReference type="Proteomes" id="UP000747542">
    <property type="component" value="Unassembled WGS sequence"/>
</dbReference>
<feature type="non-terminal residue" evidence="2">
    <location>
        <position position="102"/>
    </location>
</feature>
<proteinExistence type="predicted"/>
<dbReference type="EMBL" id="JAHLQT010021370">
    <property type="protein sequence ID" value="KAG7167633.1"/>
    <property type="molecule type" value="Genomic_DNA"/>
</dbReference>
<sequence>MFCPMHHGTKAWFKFTIKVKMDVLKRYEKNERTAEIKHTLGLGESLYGLFVIVQRRSRRVPRFSYGENGTNVEYKDQTLNTRKYSRQFACDTSKGPEYFIFP</sequence>
<dbReference type="AlphaFoldDB" id="A0A8J5MXK2"/>
<evidence type="ECO:0000313" key="2">
    <source>
        <dbReference type="EMBL" id="KAG7167633.1"/>
    </source>
</evidence>
<reference evidence="2" key="1">
    <citation type="journal article" date="2021" name="Sci. Adv.">
        <title>The American lobster genome reveals insights on longevity, neural, and immune adaptations.</title>
        <authorList>
            <person name="Polinski J.M."/>
            <person name="Zimin A.V."/>
            <person name="Clark K.F."/>
            <person name="Kohn A.B."/>
            <person name="Sadowski N."/>
            <person name="Timp W."/>
            <person name="Ptitsyn A."/>
            <person name="Khanna P."/>
            <person name="Romanova D.Y."/>
            <person name="Williams P."/>
            <person name="Greenwood S.J."/>
            <person name="Moroz L.L."/>
            <person name="Walt D.R."/>
            <person name="Bodnar A.G."/>
        </authorList>
    </citation>
    <scope>NUCLEOTIDE SEQUENCE</scope>
    <source>
        <strain evidence="2">GMGI-L3</strain>
    </source>
</reference>
<evidence type="ECO:0000313" key="3">
    <source>
        <dbReference type="Proteomes" id="UP000747542"/>
    </source>
</evidence>
<comment type="caution">
    <text evidence="2">The sequence shown here is derived from an EMBL/GenBank/DDBJ whole genome shotgun (WGS) entry which is preliminary data.</text>
</comment>
<gene>
    <name evidence="1" type="ORF">Hamer_G019026</name>
    <name evidence="2" type="ORF">Hamer_G019027</name>
</gene>
<organism evidence="2 3">
    <name type="scientific">Homarus americanus</name>
    <name type="common">American lobster</name>
    <dbReference type="NCBI Taxonomy" id="6706"/>
    <lineage>
        <taxon>Eukaryota</taxon>
        <taxon>Metazoa</taxon>
        <taxon>Ecdysozoa</taxon>
        <taxon>Arthropoda</taxon>
        <taxon>Crustacea</taxon>
        <taxon>Multicrustacea</taxon>
        <taxon>Malacostraca</taxon>
        <taxon>Eumalacostraca</taxon>
        <taxon>Eucarida</taxon>
        <taxon>Decapoda</taxon>
        <taxon>Pleocyemata</taxon>
        <taxon>Astacidea</taxon>
        <taxon>Nephropoidea</taxon>
        <taxon>Nephropidae</taxon>
        <taxon>Homarus</taxon>
    </lineage>
</organism>